<organism evidence="1 2">
    <name type="scientific">Armillaria ostoyae</name>
    <name type="common">Armillaria root rot fungus</name>
    <dbReference type="NCBI Taxonomy" id="47428"/>
    <lineage>
        <taxon>Eukaryota</taxon>
        <taxon>Fungi</taxon>
        <taxon>Dikarya</taxon>
        <taxon>Basidiomycota</taxon>
        <taxon>Agaricomycotina</taxon>
        <taxon>Agaricomycetes</taxon>
        <taxon>Agaricomycetidae</taxon>
        <taxon>Agaricales</taxon>
        <taxon>Marasmiineae</taxon>
        <taxon>Physalacriaceae</taxon>
        <taxon>Armillaria</taxon>
    </lineage>
</organism>
<evidence type="ECO:0000313" key="2">
    <source>
        <dbReference type="Proteomes" id="UP000219338"/>
    </source>
</evidence>
<protein>
    <submittedName>
        <fullName evidence="1">Uncharacterized protein</fullName>
    </submittedName>
</protein>
<proteinExistence type="predicted"/>
<name>A0A284R5C2_ARMOS</name>
<reference evidence="2" key="1">
    <citation type="journal article" date="2017" name="Nat. Ecol. Evol.">
        <title>Genome expansion and lineage-specific genetic innovations in the forest pathogenic fungi Armillaria.</title>
        <authorList>
            <person name="Sipos G."/>
            <person name="Prasanna A.N."/>
            <person name="Walter M.C."/>
            <person name="O'Connor E."/>
            <person name="Balint B."/>
            <person name="Krizsan K."/>
            <person name="Kiss B."/>
            <person name="Hess J."/>
            <person name="Varga T."/>
            <person name="Slot J."/>
            <person name="Riley R."/>
            <person name="Boka B."/>
            <person name="Rigling D."/>
            <person name="Barry K."/>
            <person name="Lee J."/>
            <person name="Mihaltcheva S."/>
            <person name="LaButti K."/>
            <person name="Lipzen A."/>
            <person name="Waldron R."/>
            <person name="Moloney N.M."/>
            <person name="Sperisen C."/>
            <person name="Kredics L."/>
            <person name="Vagvoelgyi C."/>
            <person name="Patrignani A."/>
            <person name="Fitzpatrick D."/>
            <person name="Nagy I."/>
            <person name="Doyle S."/>
            <person name="Anderson J.B."/>
            <person name="Grigoriev I.V."/>
            <person name="Gueldener U."/>
            <person name="Muensterkoetter M."/>
            <person name="Nagy L.G."/>
        </authorList>
    </citation>
    <scope>NUCLEOTIDE SEQUENCE [LARGE SCALE GENOMIC DNA]</scope>
    <source>
        <strain evidence="2">C18/9</strain>
    </source>
</reference>
<dbReference type="Proteomes" id="UP000219338">
    <property type="component" value="Unassembled WGS sequence"/>
</dbReference>
<keyword evidence="2" id="KW-1185">Reference proteome</keyword>
<dbReference type="EMBL" id="FUEG01000004">
    <property type="protein sequence ID" value="SJL03893.1"/>
    <property type="molecule type" value="Genomic_DNA"/>
</dbReference>
<dbReference type="OrthoDB" id="2864141at2759"/>
<dbReference type="AlphaFoldDB" id="A0A284R5C2"/>
<gene>
    <name evidence="1" type="ORF">ARMOST_07250</name>
</gene>
<sequence>MSSSTSSLSYKESVFSFPQAAHDEYYSVSKSAIRLPSCTRYMERRLVKAWKKITGLTKKQHRASFLPPNFVFVTPSAKRRSIRYVY</sequence>
<evidence type="ECO:0000313" key="1">
    <source>
        <dbReference type="EMBL" id="SJL03893.1"/>
    </source>
</evidence>
<accession>A0A284R5C2</accession>
<dbReference type="OMA" id="SCTRYME"/>